<dbReference type="AlphaFoldDB" id="A0A8H7LU83"/>
<evidence type="ECO:0000313" key="3">
    <source>
        <dbReference type="Proteomes" id="UP000602905"/>
    </source>
</evidence>
<gene>
    <name evidence="2" type="ORF">RHS03_07859</name>
</gene>
<protein>
    <submittedName>
        <fullName evidence="2">Uncharacterized protein</fullName>
    </submittedName>
</protein>
<reference evidence="2" key="1">
    <citation type="submission" date="2020-09" db="EMBL/GenBank/DDBJ databases">
        <title>Comparative genome analyses of four rice-infecting Rhizoctonia solani isolates reveal extensive enrichment of homogalacturonan modification genes.</title>
        <authorList>
            <person name="Lee D.-Y."/>
            <person name="Jeon J."/>
            <person name="Kim K.-T."/>
            <person name="Cheong K."/>
            <person name="Song H."/>
            <person name="Choi G."/>
            <person name="Ko J."/>
            <person name="Opiyo S.O."/>
            <person name="Zuo S."/>
            <person name="Madhav S."/>
            <person name="Lee Y.-H."/>
            <person name="Wang G.-L."/>
        </authorList>
    </citation>
    <scope>NUCLEOTIDE SEQUENCE</scope>
    <source>
        <strain evidence="2">AG1-IA WGL</strain>
    </source>
</reference>
<feature type="region of interest" description="Disordered" evidence="1">
    <location>
        <begin position="1"/>
        <end position="20"/>
    </location>
</feature>
<proteinExistence type="predicted"/>
<feature type="non-terminal residue" evidence="2">
    <location>
        <position position="1"/>
    </location>
</feature>
<dbReference type="Proteomes" id="UP000602905">
    <property type="component" value="Unassembled WGS sequence"/>
</dbReference>
<accession>A0A8H7LU83</accession>
<name>A0A8H7LU83_9AGAM</name>
<dbReference type="EMBL" id="JACYCD010000341">
    <property type="protein sequence ID" value="KAF8696478.1"/>
    <property type="molecule type" value="Genomic_DNA"/>
</dbReference>
<organism evidence="2 3">
    <name type="scientific">Rhizoctonia solani</name>
    <dbReference type="NCBI Taxonomy" id="456999"/>
    <lineage>
        <taxon>Eukaryota</taxon>
        <taxon>Fungi</taxon>
        <taxon>Dikarya</taxon>
        <taxon>Basidiomycota</taxon>
        <taxon>Agaricomycotina</taxon>
        <taxon>Agaricomycetes</taxon>
        <taxon>Cantharellales</taxon>
        <taxon>Ceratobasidiaceae</taxon>
        <taxon>Rhizoctonia</taxon>
    </lineage>
</organism>
<evidence type="ECO:0000313" key="2">
    <source>
        <dbReference type="EMBL" id="KAF8696478.1"/>
    </source>
</evidence>
<comment type="caution">
    <text evidence="2">The sequence shown here is derived from an EMBL/GenBank/DDBJ whole genome shotgun (WGS) entry which is preliminary data.</text>
</comment>
<evidence type="ECO:0000256" key="1">
    <source>
        <dbReference type="SAM" id="MobiDB-lite"/>
    </source>
</evidence>
<sequence length="172" mass="19112">MTRQTDRQRESKKERERERKGVNASAAGFCAAGGIDGRLLVEFRWSVVVRIGLFIEANSGVVDEFGDRFQSLGGPEEGCGVEVWCRFEKELAAIFGKRAVEQEVRDGLVRVATLAFGASVNERHSGLVFAEAAVACHNVDEAGGHRSRDTGVLEDWVQFECRGTWDVFLDRF</sequence>